<evidence type="ECO:0000313" key="2">
    <source>
        <dbReference type="EMBL" id="VYU62313.1"/>
    </source>
</evidence>
<dbReference type="EMBL" id="CACRTV010000079">
    <property type="protein sequence ID" value="VYU62313.1"/>
    <property type="molecule type" value="Genomic_DNA"/>
</dbReference>
<keyword evidence="1" id="KW-0812">Transmembrane</keyword>
<reference evidence="2" key="1">
    <citation type="submission" date="2019-11" db="EMBL/GenBank/DDBJ databases">
        <authorList>
            <person name="Feng L."/>
        </authorList>
    </citation>
    <scope>NUCLEOTIDE SEQUENCE</scope>
    <source>
        <strain evidence="2">CParaputrificumLFYP93</strain>
    </source>
</reference>
<keyword evidence="1" id="KW-0472">Membrane</keyword>
<dbReference type="AlphaFoldDB" id="A0A6N3GE22"/>
<proteinExistence type="predicted"/>
<evidence type="ECO:0000256" key="1">
    <source>
        <dbReference type="SAM" id="Phobius"/>
    </source>
</evidence>
<feature type="transmembrane region" description="Helical" evidence="1">
    <location>
        <begin position="26"/>
        <end position="44"/>
    </location>
</feature>
<keyword evidence="1" id="KW-1133">Transmembrane helix</keyword>
<feature type="transmembrane region" description="Helical" evidence="1">
    <location>
        <begin position="50"/>
        <end position="71"/>
    </location>
</feature>
<gene>
    <name evidence="2" type="ORF">CPLFYP93_03023</name>
</gene>
<organism evidence="2">
    <name type="scientific">Clostridium paraputrificum</name>
    <dbReference type="NCBI Taxonomy" id="29363"/>
    <lineage>
        <taxon>Bacteria</taxon>
        <taxon>Bacillati</taxon>
        <taxon>Bacillota</taxon>
        <taxon>Clostridia</taxon>
        <taxon>Eubacteriales</taxon>
        <taxon>Clostridiaceae</taxon>
        <taxon>Clostridium</taxon>
    </lineage>
</organism>
<evidence type="ECO:0008006" key="3">
    <source>
        <dbReference type="Google" id="ProtNLM"/>
    </source>
</evidence>
<dbReference type="RefSeq" id="WP_156562824.1">
    <property type="nucleotide sequence ID" value="NZ_CACRTV010000079.1"/>
</dbReference>
<sequence length="173" mass="20256">MEINYEITEEECIEARIILANSRSKVYINIAKWIVLLYLVIDNILYEQSILNKIINIIWPMVLFFIMEFFISKVGKIFDKKTASKNISTVLKFGKQRLVILDEEIRYSSDLEEYTFYKDKDWITIYNIHKYLYIVITNETSNVIVVPKDKVPGESIDAILKLGKVKSFGKNPS</sequence>
<accession>A0A6N3GE22</accession>
<protein>
    <recommendedName>
        <fullName evidence="3">YcxB-like protein domain-containing protein</fullName>
    </recommendedName>
</protein>
<name>A0A6N3GE22_9CLOT</name>